<gene>
    <name evidence="1" type="ORF">PECUL_23A011132</name>
</gene>
<keyword evidence="2" id="KW-1185">Reference proteome</keyword>
<organism evidence="1 2">
    <name type="scientific">Pelobates cultripes</name>
    <name type="common">Western spadefoot toad</name>
    <dbReference type="NCBI Taxonomy" id="61616"/>
    <lineage>
        <taxon>Eukaryota</taxon>
        <taxon>Metazoa</taxon>
        <taxon>Chordata</taxon>
        <taxon>Craniata</taxon>
        <taxon>Vertebrata</taxon>
        <taxon>Euteleostomi</taxon>
        <taxon>Amphibia</taxon>
        <taxon>Batrachia</taxon>
        <taxon>Anura</taxon>
        <taxon>Pelobatoidea</taxon>
        <taxon>Pelobatidae</taxon>
        <taxon>Pelobates</taxon>
    </lineage>
</organism>
<name>A0AAD1VJC4_PELCU</name>
<evidence type="ECO:0000313" key="2">
    <source>
        <dbReference type="Proteomes" id="UP001295444"/>
    </source>
</evidence>
<dbReference type="EMBL" id="OW240912">
    <property type="protein sequence ID" value="CAH2221128.1"/>
    <property type="molecule type" value="Genomic_DNA"/>
</dbReference>
<dbReference type="Proteomes" id="UP001295444">
    <property type="component" value="Chromosome 01"/>
</dbReference>
<dbReference type="AlphaFoldDB" id="A0AAD1VJC4"/>
<evidence type="ECO:0000313" key="1">
    <source>
        <dbReference type="EMBL" id="CAH2221128.1"/>
    </source>
</evidence>
<proteinExistence type="predicted"/>
<sequence length="234" mass="26937">MGVQNGQEKEPILTCDNQNQIINLSKFNLNEHHTSLLNKGLSFVPTPNTNKFNWVKDTNLFGRKLALNVIHKRRDQKTAKEIGMSYEDFQTHQMLVFLLDEQNPDFKLTDLKPESWFTPNLSKVSSVDLFIQMTTSAIESLTTSEVLHDNLTAQQRKALKELNTDRNIIIKPSDKGGNVVIMDRDHYIDMCMEHLKDTSAYRKLTMDPTTLYLSELKHILDAALENYIITSDEH</sequence>
<reference evidence="1" key="1">
    <citation type="submission" date="2022-03" db="EMBL/GenBank/DDBJ databases">
        <authorList>
            <person name="Alioto T."/>
            <person name="Alioto T."/>
            <person name="Gomez Garrido J."/>
        </authorList>
    </citation>
    <scope>NUCLEOTIDE SEQUENCE</scope>
</reference>
<protein>
    <submittedName>
        <fullName evidence="1">Uncharacterized protein</fullName>
    </submittedName>
</protein>
<accession>A0AAD1VJC4</accession>